<dbReference type="PROSITE" id="PS00143">
    <property type="entry name" value="INSULINASE"/>
    <property type="match status" value="1"/>
</dbReference>
<accession>A0A7C4QLT9</accession>
<dbReference type="InterPro" id="IPR007863">
    <property type="entry name" value="Peptidase_M16_C"/>
</dbReference>
<reference evidence="6" key="1">
    <citation type="journal article" date="2020" name="mSystems">
        <title>Genome- and Community-Level Interaction Insights into Carbon Utilization and Element Cycling Functions of Hydrothermarchaeota in Hydrothermal Sediment.</title>
        <authorList>
            <person name="Zhou Z."/>
            <person name="Liu Y."/>
            <person name="Xu W."/>
            <person name="Pan J."/>
            <person name="Luo Z.H."/>
            <person name="Li M."/>
        </authorList>
    </citation>
    <scope>NUCLEOTIDE SEQUENCE [LARGE SCALE GENOMIC DNA]</scope>
    <source>
        <strain evidence="6">SpSt-508</strain>
    </source>
</reference>
<dbReference type="Pfam" id="PF00675">
    <property type="entry name" value="Peptidase_M16"/>
    <property type="match status" value="2"/>
</dbReference>
<protein>
    <submittedName>
        <fullName evidence="6">Insulinase family protein</fullName>
    </submittedName>
</protein>
<dbReference type="GO" id="GO:0006508">
    <property type="term" value="P:proteolysis"/>
    <property type="evidence" value="ECO:0007669"/>
    <property type="project" value="InterPro"/>
</dbReference>
<evidence type="ECO:0000256" key="2">
    <source>
        <dbReference type="ARBA" id="ARBA00007261"/>
    </source>
</evidence>
<evidence type="ECO:0000256" key="1">
    <source>
        <dbReference type="ARBA" id="ARBA00001947"/>
    </source>
</evidence>
<sequence length="922" mass="103167">MHERRGWTAAATWLVLGWSMGLCPSIQGAEATRPMQVTTIEGISEYRLENGLKVLLFPDHSKPTVTINLTVFVGSRHEGYGEAGMAHLLEHMLFKGTPTHPQIPKALQSRGADYNGTTWVDRTNYYETLPATDENLEFAIRLEADRLVNSFVRAEDLKSEMTVVRNEFERGENVPAHVLGQRMMATAFEWHNYGKSTIGNRADIERVPIEALQRFYRKYYQPDNAMLVVAGRFDEEKALEYIGKYFGVLKRPERVLEQTYTEEPPQDGERMVTLRRVGDVAVVGALFHIPAGAHPDFPAIDVLETALTSQPSGRLYKALVEQKKAANISGAAFAWHDPGVVRFMAEVATGNSPEAVLEALLDTLELVVDRGLTKEEVDRAKQRLLKRRELAASDTSELAIELSEWAAQGDWRLYFLYRDRLEQVTVEDVNRVAREYLQPTNRTVGLYIPTEQPQRTIVPPTPSLAEMIGDYRGRESASAGEAFDVTPAKIEARTQRTAIDGIQVALLPKKTRGNVVVVRLTLRYGDKQSLAGFSKAAEALPVLMTRGTRLLTRQQIQDLLDQNLATLHAAGLTGEATFAIQTKRDNLPAVLDLLRQVLREPTLPSSELEIWRQQVRSDLEQALTDPQALAVRKVQRTLSPYPANDVRYIPTLEEELKQLQDLEAAAVRKLYAEFLGSQAGQLVIVGDFDAESTLKTCQAMLQGWKARQPYERFGRTGDVDVRAELVRIETPDKANAIYFAGSVVPLSDSHPDYPALAIGNYIFGAGALSSRLGDRIRQREGLSYGVGSVLRASALDERTTLSMYAITNPANIDRVISGIREELLRLLEEGVTPQELETARQGFLQHQELARTEDPNLARILDDTLYAGRTMAYYTQLEERIRQLTPDDIKTAFRKHIDPQRVYVVVAGDFRGSKPATENSGK</sequence>
<evidence type="ECO:0000259" key="4">
    <source>
        <dbReference type="Pfam" id="PF00675"/>
    </source>
</evidence>
<dbReference type="GO" id="GO:0046872">
    <property type="term" value="F:metal ion binding"/>
    <property type="evidence" value="ECO:0007669"/>
    <property type="project" value="InterPro"/>
</dbReference>
<dbReference type="InterPro" id="IPR011765">
    <property type="entry name" value="Pept_M16_N"/>
</dbReference>
<feature type="domain" description="Peptidase M16 C-terminal" evidence="5">
    <location>
        <begin position="209"/>
        <end position="384"/>
    </location>
</feature>
<organism evidence="6">
    <name type="scientific">Schlesneria paludicola</name>
    <dbReference type="NCBI Taxonomy" id="360056"/>
    <lineage>
        <taxon>Bacteria</taxon>
        <taxon>Pseudomonadati</taxon>
        <taxon>Planctomycetota</taxon>
        <taxon>Planctomycetia</taxon>
        <taxon>Planctomycetales</taxon>
        <taxon>Planctomycetaceae</taxon>
        <taxon>Schlesneria</taxon>
    </lineage>
</organism>
<comment type="similarity">
    <text evidence="2 3">Belongs to the peptidase M16 family.</text>
</comment>
<dbReference type="InterPro" id="IPR011249">
    <property type="entry name" value="Metalloenz_LuxS/M16"/>
</dbReference>
<feature type="domain" description="Peptidase M16 N-terminal" evidence="4">
    <location>
        <begin position="543"/>
        <end position="635"/>
    </location>
</feature>
<dbReference type="PANTHER" id="PTHR11851:SF49">
    <property type="entry name" value="MITOCHONDRIAL-PROCESSING PEPTIDASE SUBUNIT ALPHA"/>
    <property type="match status" value="1"/>
</dbReference>
<dbReference type="Gene3D" id="3.30.830.10">
    <property type="entry name" value="Metalloenzyme, LuxS/M16 peptidase-like"/>
    <property type="match status" value="4"/>
</dbReference>
<dbReference type="Pfam" id="PF05193">
    <property type="entry name" value="Peptidase_M16_C"/>
    <property type="match status" value="2"/>
</dbReference>
<gene>
    <name evidence="6" type="ORF">ENS64_00520</name>
</gene>
<dbReference type="AlphaFoldDB" id="A0A7C4QLT9"/>
<evidence type="ECO:0000259" key="5">
    <source>
        <dbReference type="Pfam" id="PF05193"/>
    </source>
</evidence>
<comment type="cofactor">
    <cofactor evidence="1">
        <name>Zn(2+)</name>
        <dbReference type="ChEBI" id="CHEBI:29105"/>
    </cofactor>
</comment>
<evidence type="ECO:0000313" key="6">
    <source>
        <dbReference type="EMBL" id="HGT37744.1"/>
    </source>
</evidence>
<evidence type="ECO:0000256" key="3">
    <source>
        <dbReference type="RuleBase" id="RU004447"/>
    </source>
</evidence>
<feature type="domain" description="Peptidase M16 N-terminal" evidence="4">
    <location>
        <begin position="54"/>
        <end position="199"/>
    </location>
</feature>
<comment type="caution">
    <text evidence="6">The sequence shown here is derived from an EMBL/GenBank/DDBJ whole genome shotgun (WGS) entry which is preliminary data.</text>
</comment>
<dbReference type="PANTHER" id="PTHR11851">
    <property type="entry name" value="METALLOPROTEASE"/>
    <property type="match status" value="1"/>
</dbReference>
<proteinExistence type="inferred from homology"/>
<name>A0A7C4QLT9_9PLAN</name>
<dbReference type="InterPro" id="IPR001431">
    <property type="entry name" value="Pept_M16_Zn_BS"/>
</dbReference>
<dbReference type="EMBL" id="DSVQ01000001">
    <property type="protein sequence ID" value="HGT37744.1"/>
    <property type="molecule type" value="Genomic_DNA"/>
</dbReference>
<dbReference type="GO" id="GO:0004222">
    <property type="term" value="F:metalloendopeptidase activity"/>
    <property type="evidence" value="ECO:0007669"/>
    <property type="project" value="InterPro"/>
</dbReference>
<dbReference type="InterPro" id="IPR050361">
    <property type="entry name" value="MPP/UQCRC_Complex"/>
</dbReference>
<dbReference type="SUPFAM" id="SSF63411">
    <property type="entry name" value="LuxS/MPP-like metallohydrolase"/>
    <property type="match status" value="4"/>
</dbReference>
<feature type="domain" description="Peptidase M16 C-terminal" evidence="5">
    <location>
        <begin position="662"/>
        <end position="842"/>
    </location>
</feature>